<dbReference type="InterPro" id="IPR004838">
    <property type="entry name" value="NHTrfase_class1_PyrdxlP-BS"/>
</dbReference>
<keyword evidence="3 6" id="KW-0032">Aminotransferase</keyword>
<dbReference type="Proteomes" id="UP000199602">
    <property type="component" value="Unassembled WGS sequence"/>
</dbReference>
<dbReference type="EC" id="2.6.1.-" evidence="6"/>
<dbReference type="SUPFAM" id="SSF53383">
    <property type="entry name" value="PLP-dependent transferases"/>
    <property type="match status" value="1"/>
</dbReference>
<evidence type="ECO:0000313" key="8">
    <source>
        <dbReference type="EMBL" id="SDN69486.1"/>
    </source>
</evidence>
<keyword evidence="9" id="KW-1185">Reference proteome</keyword>
<dbReference type="RefSeq" id="WP_092064974.1">
    <property type="nucleotide sequence ID" value="NZ_FNIN01000005.1"/>
</dbReference>
<dbReference type="GO" id="GO:0006520">
    <property type="term" value="P:amino acid metabolic process"/>
    <property type="evidence" value="ECO:0007669"/>
    <property type="project" value="InterPro"/>
</dbReference>
<evidence type="ECO:0000256" key="3">
    <source>
        <dbReference type="ARBA" id="ARBA00022576"/>
    </source>
</evidence>
<dbReference type="Pfam" id="PF00155">
    <property type="entry name" value="Aminotran_1_2"/>
    <property type="match status" value="1"/>
</dbReference>
<name>A0A1H0DHH8_9BACT</name>
<dbReference type="OrthoDB" id="9804474at2"/>
<comment type="cofactor">
    <cofactor evidence="1 6">
        <name>pyridoxal 5'-phosphate</name>
        <dbReference type="ChEBI" id="CHEBI:597326"/>
    </cofactor>
</comment>
<evidence type="ECO:0000256" key="2">
    <source>
        <dbReference type="ARBA" id="ARBA00007441"/>
    </source>
</evidence>
<evidence type="ECO:0000256" key="4">
    <source>
        <dbReference type="ARBA" id="ARBA00022679"/>
    </source>
</evidence>
<dbReference type="InterPro" id="IPR050596">
    <property type="entry name" value="AspAT/PAT-like"/>
</dbReference>
<dbReference type="PANTHER" id="PTHR46383:SF2">
    <property type="entry name" value="AMINOTRANSFERASE"/>
    <property type="match status" value="1"/>
</dbReference>
<dbReference type="STRING" id="206665.SAMN04488516_10518"/>
<dbReference type="PANTHER" id="PTHR46383">
    <property type="entry name" value="ASPARTATE AMINOTRANSFERASE"/>
    <property type="match status" value="1"/>
</dbReference>
<gene>
    <name evidence="8" type="ORF">SAMN04488516_10518</name>
</gene>
<evidence type="ECO:0000256" key="1">
    <source>
        <dbReference type="ARBA" id="ARBA00001933"/>
    </source>
</evidence>
<dbReference type="GO" id="GO:0030170">
    <property type="term" value="F:pyridoxal phosphate binding"/>
    <property type="evidence" value="ECO:0007669"/>
    <property type="project" value="InterPro"/>
</dbReference>
<evidence type="ECO:0000259" key="7">
    <source>
        <dbReference type="Pfam" id="PF00155"/>
    </source>
</evidence>
<keyword evidence="5" id="KW-0663">Pyridoxal phosphate</keyword>
<dbReference type="EMBL" id="FNIN01000005">
    <property type="protein sequence ID" value="SDN69486.1"/>
    <property type="molecule type" value="Genomic_DNA"/>
</dbReference>
<evidence type="ECO:0000256" key="5">
    <source>
        <dbReference type="ARBA" id="ARBA00022898"/>
    </source>
</evidence>
<reference evidence="8 9" key="1">
    <citation type="submission" date="2016-10" db="EMBL/GenBank/DDBJ databases">
        <authorList>
            <person name="de Groot N.N."/>
        </authorList>
    </citation>
    <scope>NUCLEOTIDE SEQUENCE [LARGE SCALE GENOMIC DNA]</scope>
    <source>
        <strain evidence="8 9">DSM 15269</strain>
    </source>
</reference>
<evidence type="ECO:0000256" key="6">
    <source>
        <dbReference type="RuleBase" id="RU000481"/>
    </source>
</evidence>
<dbReference type="InterPro" id="IPR015424">
    <property type="entry name" value="PyrdxlP-dep_Trfase"/>
</dbReference>
<organism evidence="8 9">
    <name type="scientific">Desulfonauticus submarinus</name>
    <dbReference type="NCBI Taxonomy" id="206665"/>
    <lineage>
        <taxon>Bacteria</taxon>
        <taxon>Pseudomonadati</taxon>
        <taxon>Thermodesulfobacteriota</taxon>
        <taxon>Desulfovibrionia</taxon>
        <taxon>Desulfovibrionales</taxon>
        <taxon>Desulfonauticaceae</taxon>
        <taxon>Desulfonauticus</taxon>
    </lineage>
</organism>
<evidence type="ECO:0000313" key="9">
    <source>
        <dbReference type="Proteomes" id="UP000199602"/>
    </source>
</evidence>
<dbReference type="InterPro" id="IPR004839">
    <property type="entry name" value="Aminotransferase_I/II_large"/>
</dbReference>
<dbReference type="InterPro" id="IPR015421">
    <property type="entry name" value="PyrdxlP-dep_Trfase_major"/>
</dbReference>
<dbReference type="GO" id="GO:0008483">
    <property type="term" value="F:transaminase activity"/>
    <property type="evidence" value="ECO:0007669"/>
    <property type="project" value="UniProtKB-KW"/>
</dbReference>
<dbReference type="AlphaFoldDB" id="A0A1H0DHH8"/>
<sequence length="388" mass="43755">MPVPKHISKLTSFIVMDILETAQTMEQQGTSVIHLEIGEPDFPPSPEVKQAILRGVNQDFTHYTHSQGMLPLREALSEYYLKKYKLNIHPDQFFITQGTSPALLMTLNLLLNPGDEVIITDPCYACYPNFIQALNAKPIRIPIFEQSGYKIEIELVKKHLTSRTKVMLINSPANPTGILLSSSNLKQLADLAEEKNFFIISDEIYHGLVYDTKEHSILEFTNNAFVLNGFSKLFAMTGLRLGYIIAPRPFIPFLRKMAQNFFICANSLAQLAGIAALTSSEEYVQNMVKTFSKRRKFILKELKKLGFNLPVEPQGAFYVFVNASHLTKKFAGSSLKLAQDILKKAHVGITPGIDFGPRGEGYLRFSYANSLDNLKQGLKRLQHYLNSF</sequence>
<keyword evidence="4 6" id="KW-0808">Transferase</keyword>
<protein>
    <recommendedName>
        <fullName evidence="6">Aminotransferase</fullName>
        <ecNumber evidence="6">2.6.1.-</ecNumber>
    </recommendedName>
</protein>
<feature type="domain" description="Aminotransferase class I/classII large" evidence="7">
    <location>
        <begin position="31"/>
        <end position="381"/>
    </location>
</feature>
<accession>A0A1H0DHH8</accession>
<dbReference type="CDD" id="cd00609">
    <property type="entry name" value="AAT_like"/>
    <property type="match status" value="1"/>
</dbReference>
<dbReference type="PROSITE" id="PS00105">
    <property type="entry name" value="AA_TRANSFER_CLASS_1"/>
    <property type="match status" value="1"/>
</dbReference>
<dbReference type="Gene3D" id="3.40.640.10">
    <property type="entry name" value="Type I PLP-dependent aspartate aminotransferase-like (Major domain)"/>
    <property type="match status" value="1"/>
</dbReference>
<comment type="similarity">
    <text evidence="2 6">Belongs to the class-I pyridoxal-phosphate-dependent aminotransferase family.</text>
</comment>
<proteinExistence type="inferred from homology"/>